<name>A0ABV9TEG3_9GAMM</name>
<keyword evidence="1" id="KW-0732">Signal</keyword>
<proteinExistence type="predicted"/>
<evidence type="ECO:0008006" key="4">
    <source>
        <dbReference type="Google" id="ProtNLM"/>
    </source>
</evidence>
<evidence type="ECO:0000313" key="3">
    <source>
        <dbReference type="Proteomes" id="UP001595926"/>
    </source>
</evidence>
<feature type="signal peptide" evidence="1">
    <location>
        <begin position="1"/>
        <end position="18"/>
    </location>
</feature>
<dbReference type="RefSeq" id="WP_119330876.1">
    <property type="nucleotide sequence ID" value="NZ_JBHSJH010000003.1"/>
</dbReference>
<dbReference type="Proteomes" id="UP001595926">
    <property type="component" value="Unassembled WGS sequence"/>
</dbReference>
<feature type="chain" id="PRO_5047264503" description="DUF4124 domain-containing protein" evidence="1">
    <location>
        <begin position="19"/>
        <end position="137"/>
    </location>
</feature>
<dbReference type="EMBL" id="JBHSJH010000003">
    <property type="protein sequence ID" value="MFC4893144.1"/>
    <property type="molecule type" value="Genomic_DNA"/>
</dbReference>
<comment type="caution">
    <text evidence="2">The sequence shown here is derived from an EMBL/GenBank/DDBJ whole genome shotgun (WGS) entry which is preliminary data.</text>
</comment>
<sequence>MKKVFFLIMFMIFSTSFSETVYEWDDKGTPTFSNKQPGVNKANNVTSVNVDDHPATTISTVNVSKKMLDDVKRSAEGYVSNGNPYTLQGEFPAGFTDNYFDFYGRNFGYNHLMSSNMQMGIMNYNARNNDKLMGTSY</sequence>
<organism evidence="2 3">
    <name type="scientific">Pseudofrancisella aestuarii</name>
    <dbReference type="NCBI Taxonomy" id="2670347"/>
    <lineage>
        <taxon>Bacteria</taxon>
        <taxon>Pseudomonadati</taxon>
        <taxon>Pseudomonadota</taxon>
        <taxon>Gammaproteobacteria</taxon>
        <taxon>Thiotrichales</taxon>
        <taxon>Francisellaceae</taxon>
        <taxon>Pseudofrancisella</taxon>
    </lineage>
</organism>
<gene>
    <name evidence="2" type="ORF">ACFPDQ_08795</name>
</gene>
<protein>
    <recommendedName>
        <fullName evidence="4">DUF4124 domain-containing protein</fullName>
    </recommendedName>
</protein>
<keyword evidence="3" id="KW-1185">Reference proteome</keyword>
<accession>A0ABV9TEG3</accession>
<evidence type="ECO:0000313" key="2">
    <source>
        <dbReference type="EMBL" id="MFC4893144.1"/>
    </source>
</evidence>
<reference evidence="3" key="1">
    <citation type="journal article" date="2019" name="Int. J. Syst. Evol. Microbiol.">
        <title>The Global Catalogue of Microorganisms (GCM) 10K type strain sequencing project: providing services to taxonomists for standard genome sequencing and annotation.</title>
        <authorList>
            <consortium name="The Broad Institute Genomics Platform"/>
            <consortium name="The Broad Institute Genome Sequencing Center for Infectious Disease"/>
            <person name="Wu L."/>
            <person name="Ma J."/>
        </authorList>
    </citation>
    <scope>NUCLEOTIDE SEQUENCE [LARGE SCALE GENOMIC DNA]</scope>
    <source>
        <strain evidence="3">CGMCC 1.13718</strain>
    </source>
</reference>
<evidence type="ECO:0000256" key="1">
    <source>
        <dbReference type="SAM" id="SignalP"/>
    </source>
</evidence>